<dbReference type="Proteomes" id="UP001209540">
    <property type="component" value="Unassembled WGS sequence"/>
</dbReference>
<sequence length="159" mass="17950">MPVLDNQFSIFDATPQANSIVFPNNKDLDYEYKRILGTSSFTQTASRLILDQDSSAIRESCTTSVQTVSGTEALHLGALFLAQFYQNSIACYISQPAWANYYISILSTAGLQVKEYPYWNPERRELDYEATMDIMRSRPNDSIFILQTSTHNLTGVDPV</sequence>
<evidence type="ECO:0000256" key="2">
    <source>
        <dbReference type="ARBA" id="ARBA00011738"/>
    </source>
</evidence>
<dbReference type="GO" id="GO:0006532">
    <property type="term" value="P:aspartate biosynthetic process"/>
    <property type="evidence" value="ECO:0007669"/>
    <property type="project" value="TreeGrafter"/>
</dbReference>
<dbReference type="InterPro" id="IPR015424">
    <property type="entry name" value="PyrdxlP-dep_Trfase"/>
</dbReference>
<evidence type="ECO:0000259" key="6">
    <source>
        <dbReference type="Pfam" id="PF00155"/>
    </source>
</evidence>
<evidence type="ECO:0000256" key="5">
    <source>
        <dbReference type="ARBA" id="ARBA00022898"/>
    </source>
</evidence>
<reference evidence="7" key="2">
    <citation type="submission" date="2023-02" db="EMBL/GenBank/DDBJ databases">
        <authorList>
            <consortium name="DOE Joint Genome Institute"/>
            <person name="Mondo S.J."/>
            <person name="Chang Y."/>
            <person name="Wang Y."/>
            <person name="Ahrendt S."/>
            <person name="Andreopoulos W."/>
            <person name="Barry K."/>
            <person name="Beard J."/>
            <person name="Benny G.L."/>
            <person name="Blankenship S."/>
            <person name="Bonito G."/>
            <person name="Cuomo C."/>
            <person name="Desiro A."/>
            <person name="Gervers K.A."/>
            <person name="Hundley H."/>
            <person name="Kuo A."/>
            <person name="LaButti K."/>
            <person name="Lang B.F."/>
            <person name="Lipzen A."/>
            <person name="O'Donnell K."/>
            <person name="Pangilinan J."/>
            <person name="Reynolds N."/>
            <person name="Sandor L."/>
            <person name="Smith M.W."/>
            <person name="Tsang A."/>
            <person name="Grigoriev I.V."/>
            <person name="Stajich J.E."/>
            <person name="Spatafora J.W."/>
        </authorList>
    </citation>
    <scope>NUCLEOTIDE SEQUENCE</scope>
    <source>
        <strain evidence="7">RSA 2281</strain>
    </source>
</reference>
<reference evidence="7" key="1">
    <citation type="journal article" date="2022" name="IScience">
        <title>Evolution of zygomycete secretomes and the origins of terrestrial fungal ecologies.</title>
        <authorList>
            <person name="Chang Y."/>
            <person name="Wang Y."/>
            <person name="Mondo S."/>
            <person name="Ahrendt S."/>
            <person name="Andreopoulos W."/>
            <person name="Barry K."/>
            <person name="Beard J."/>
            <person name="Benny G.L."/>
            <person name="Blankenship S."/>
            <person name="Bonito G."/>
            <person name="Cuomo C."/>
            <person name="Desiro A."/>
            <person name="Gervers K.A."/>
            <person name="Hundley H."/>
            <person name="Kuo A."/>
            <person name="LaButti K."/>
            <person name="Lang B.F."/>
            <person name="Lipzen A."/>
            <person name="O'Donnell K."/>
            <person name="Pangilinan J."/>
            <person name="Reynolds N."/>
            <person name="Sandor L."/>
            <person name="Smith M.E."/>
            <person name="Tsang A."/>
            <person name="Grigoriev I.V."/>
            <person name="Stajich J.E."/>
            <person name="Spatafora J.W."/>
        </authorList>
    </citation>
    <scope>NUCLEOTIDE SEQUENCE</scope>
    <source>
        <strain evidence="7">RSA 2281</strain>
    </source>
</reference>
<evidence type="ECO:0000256" key="1">
    <source>
        <dbReference type="ARBA" id="ARBA00001933"/>
    </source>
</evidence>
<evidence type="ECO:0000313" key="7">
    <source>
        <dbReference type="EMBL" id="KAI9267897.1"/>
    </source>
</evidence>
<dbReference type="InterPro" id="IPR004839">
    <property type="entry name" value="Aminotransferase_I/II_large"/>
</dbReference>
<evidence type="ECO:0000313" key="8">
    <source>
        <dbReference type="Proteomes" id="UP001209540"/>
    </source>
</evidence>
<proteinExistence type="predicted"/>
<dbReference type="InterPro" id="IPR000796">
    <property type="entry name" value="Asp_trans"/>
</dbReference>
<dbReference type="GO" id="GO:0005829">
    <property type="term" value="C:cytosol"/>
    <property type="evidence" value="ECO:0007669"/>
    <property type="project" value="TreeGrafter"/>
</dbReference>
<keyword evidence="8" id="KW-1185">Reference proteome</keyword>
<gene>
    <name evidence="7" type="ORF">BDA99DRAFT_558103</name>
</gene>
<dbReference type="Gene3D" id="3.40.640.10">
    <property type="entry name" value="Type I PLP-dependent aspartate aminotransferase-like (Major domain)"/>
    <property type="match status" value="1"/>
</dbReference>
<dbReference type="GO" id="GO:0030170">
    <property type="term" value="F:pyridoxal phosphate binding"/>
    <property type="evidence" value="ECO:0007669"/>
    <property type="project" value="InterPro"/>
</dbReference>
<dbReference type="EMBL" id="JAIXMP010000009">
    <property type="protein sequence ID" value="KAI9267897.1"/>
    <property type="molecule type" value="Genomic_DNA"/>
</dbReference>
<dbReference type="PANTHER" id="PTHR11879:SF55">
    <property type="entry name" value="GLUTAMATE OXALOACETATE TRANSAMINASE 1, ISOFORM B"/>
    <property type="match status" value="1"/>
</dbReference>
<dbReference type="AlphaFoldDB" id="A0AAD5K3K7"/>
<comment type="caution">
    <text evidence="7">The sequence shown here is derived from an EMBL/GenBank/DDBJ whole genome shotgun (WGS) entry which is preliminary data.</text>
</comment>
<keyword evidence="5" id="KW-0663">Pyridoxal phosphate</keyword>
<evidence type="ECO:0000256" key="4">
    <source>
        <dbReference type="ARBA" id="ARBA00022679"/>
    </source>
</evidence>
<evidence type="ECO:0000256" key="3">
    <source>
        <dbReference type="ARBA" id="ARBA00022576"/>
    </source>
</evidence>
<feature type="domain" description="Aminotransferase class I/classII large" evidence="6">
    <location>
        <begin position="31"/>
        <end position="158"/>
    </location>
</feature>
<keyword evidence="4 7" id="KW-0808">Transferase</keyword>
<accession>A0AAD5K3K7</accession>
<protein>
    <submittedName>
        <fullName evidence="7">Pyridoxal phosphate-dependent transferase</fullName>
    </submittedName>
</protein>
<dbReference type="InterPro" id="IPR015421">
    <property type="entry name" value="PyrdxlP-dep_Trfase_major"/>
</dbReference>
<dbReference type="PANTHER" id="PTHR11879">
    <property type="entry name" value="ASPARTATE AMINOTRANSFERASE"/>
    <property type="match status" value="1"/>
</dbReference>
<comment type="cofactor">
    <cofactor evidence="1">
        <name>pyridoxal 5'-phosphate</name>
        <dbReference type="ChEBI" id="CHEBI:597326"/>
    </cofactor>
</comment>
<name>A0AAD5K3K7_9FUNG</name>
<comment type="subunit">
    <text evidence="2">Homodimer.</text>
</comment>
<dbReference type="Pfam" id="PF00155">
    <property type="entry name" value="Aminotran_1_2"/>
    <property type="match status" value="1"/>
</dbReference>
<keyword evidence="3" id="KW-0032">Aminotransferase</keyword>
<organism evidence="7 8">
    <name type="scientific">Phascolomyces articulosus</name>
    <dbReference type="NCBI Taxonomy" id="60185"/>
    <lineage>
        <taxon>Eukaryota</taxon>
        <taxon>Fungi</taxon>
        <taxon>Fungi incertae sedis</taxon>
        <taxon>Mucoromycota</taxon>
        <taxon>Mucoromycotina</taxon>
        <taxon>Mucoromycetes</taxon>
        <taxon>Mucorales</taxon>
        <taxon>Lichtheimiaceae</taxon>
        <taxon>Phascolomyces</taxon>
    </lineage>
</organism>
<dbReference type="SUPFAM" id="SSF53383">
    <property type="entry name" value="PLP-dependent transferases"/>
    <property type="match status" value="1"/>
</dbReference>
<dbReference type="GO" id="GO:0004069">
    <property type="term" value="F:L-aspartate:2-oxoglutarate aminotransferase activity"/>
    <property type="evidence" value="ECO:0007669"/>
    <property type="project" value="TreeGrafter"/>
</dbReference>